<dbReference type="RefSeq" id="WP_004138811.1">
    <property type="nucleotide sequence ID" value="NZ_GG694025.1"/>
</dbReference>
<sequence length="255" mass="27944">MKRWLLLLALLAGVAHAIAPDKLTLGKEPVVDQAAMLAPAETAALNQKLRTLHEAQVMQGAIVLIDNLNGMSDFDYGMAVFQRWQLGDRTRNDGLLILLSEKEHAIRIITGRGIEGDIPDAFAKKVINGMVPSFKQGRFAAGLNKGVDEIAARLQTDPAERLALAGHTDDAGHTADAFSETTGMLTFLLTFVGRLPAHPDAHCAAGAGRGRLLPHRPRPAAGSYHRPCRLHRRGLITRHLPRTHAREKRRGRLRR</sequence>
<accession>C8N699</accession>
<evidence type="ECO:0000259" key="2">
    <source>
        <dbReference type="Pfam" id="PF04536"/>
    </source>
</evidence>
<reference evidence="3 4" key="1">
    <citation type="submission" date="2009-08" db="EMBL/GenBank/DDBJ databases">
        <authorList>
            <person name="Qin X."/>
            <person name="Bachman B."/>
            <person name="Battles P."/>
            <person name="Bell A."/>
            <person name="Bess C."/>
            <person name="Bickham C."/>
            <person name="Chaboub L."/>
            <person name="Chen D."/>
            <person name="Coyle M."/>
            <person name="Deiros D.R."/>
            <person name="Dinh H."/>
            <person name="Forbes L."/>
            <person name="Fowler G."/>
            <person name="Francisco L."/>
            <person name="Fu Q."/>
            <person name="Gubbala S."/>
            <person name="Hale W."/>
            <person name="Han Y."/>
            <person name="Hemphill L."/>
            <person name="Highlander S.K."/>
            <person name="Hirani K."/>
            <person name="Hogues M."/>
            <person name="Jackson L."/>
            <person name="Jakkamsetti A."/>
            <person name="Javaid M."/>
            <person name="Jiang H."/>
            <person name="Korchina V."/>
            <person name="Kovar C."/>
            <person name="Lara F."/>
            <person name="Lee S."/>
            <person name="Mata R."/>
            <person name="Mathew T."/>
            <person name="Moen C."/>
            <person name="Morales K."/>
            <person name="Munidasa M."/>
            <person name="Nazareth L."/>
            <person name="Ngo R."/>
            <person name="Nguyen L."/>
            <person name="Okwuonu G."/>
            <person name="Ongeri F."/>
            <person name="Patil S."/>
            <person name="Petrosino J."/>
            <person name="Pham C."/>
            <person name="Pham P."/>
            <person name="Pu L.-L."/>
            <person name="Puazo M."/>
            <person name="Raj R."/>
            <person name="Reid J."/>
            <person name="Rouhana J."/>
            <person name="Saada N."/>
            <person name="Shang Y."/>
            <person name="Simmons D."/>
            <person name="Thornton R."/>
            <person name="Warren J."/>
            <person name="Weissenberger G."/>
            <person name="Zhang J."/>
            <person name="Zhang L."/>
            <person name="Zhou C."/>
            <person name="Zhu D."/>
            <person name="Muzny D."/>
            <person name="Worley K."/>
            <person name="Gibbs R."/>
        </authorList>
    </citation>
    <scope>NUCLEOTIDE SEQUENCE [LARGE SCALE GENOMIC DNA]</scope>
    <source>
        <strain evidence="4">ATCC 15826 / DSM 8339 / NCTC 10426 / 6573</strain>
    </source>
</reference>
<dbReference type="EMBL" id="ACKY01000002">
    <property type="protein sequence ID" value="EEV89840.1"/>
    <property type="molecule type" value="Genomic_DNA"/>
</dbReference>
<evidence type="ECO:0000313" key="3">
    <source>
        <dbReference type="EMBL" id="EEV89840.1"/>
    </source>
</evidence>
<dbReference type="Proteomes" id="UP000004870">
    <property type="component" value="Unassembled WGS sequence"/>
</dbReference>
<feature type="chain" id="PRO_5002990334" description="TPM domain-containing protein" evidence="1">
    <location>
        <begin position="18"/>
        <end position="255"/>
    </location>
</feature>
<dbReference type="HOGENOM" id="CLU_1088568_0_0_6"/>
<evidence type="ECO:0000256" key="1">
    <source>
        <dbReference type="SAM" id="SignalP"/>
    </source>
</evidence>
<organism evidence="3 4">
    <name type="scientific">Cardiobacterium hominis (strain ATCC 15826 / DSM 8339 / NCTC 10426 / 6573)</name>
    <dbReference type="NCBI Taxonomy" id="638300"/>
    <lineage>
        <taxon>Bacteria</taxon>
        <taxon>Pseudomonadati</taxon>
        <taxon>Pseudomonadota</taxon>
        <taxon>Gammaproteobacteria</taxon>
        <taxon>Cardiobacteriales</taxon>
        <taxon>Cardiobacteriaceae</taxon>
        <taxon>Cardiobacterium</taxon>
    </lineage>
</organism>
<name>C8N699_CARH6</name>
<keyword evidence="4" id="KW-1185">Reference proteome</keyword>
<dbReference type="OrthoDB" id="9810918at2"/>
<keyword evidence="1" id="KW-0732">Signal</keyword>
<feature type="domain" description="TPM" evidence="2">
    <location>
        <begin position="30"/>
        <end position="152"/>
    </location>
</feature>
<dbReference type="PANTHER" id="PTHR30373:SF2">
    <property type="entry name" value="UPF0603 PROTEIN YGCG"/>
    <property type="match status" value="1"/>
</dbReference>
<evidence type="ECO:0000313" key="4">
    <source>
        <dbReference type="Proteomes" id="UP000004870"/>
    </source>
</evidence>
<protein>
    <recommendedName>
        <fullName evidence="2">TPM domain-containing protein</fullName>
    </recommendedName>
</protein>
<dbReference type="Pfam" id="PF04536">
    <property type="entry name" value="TPM_phosphatase"/>
    <property type="match status" value="1"/>
</dbReference>
<dbReference type="Gene3D" id="3.10.310.50">
    <property type="match status" value="1"/>
</dbReference>
<gene>
    <name evidence="3" type="ORF">HMPREF0198_0012</name>
</gene>
<dbReference type="InterPro" id="IPR007621">
    <property type="entry name" value="TPM_dom"/>
</dbReference>
<proteinExistence type="predicted"/>
<feature type="signal peptide" evidence="1">
    <location>
        <begin position="1"/>
        <end position="17"/>
    </location>
</feature>
<comment type="caution">
    <text evidence="3">The sequence shown here is derived from an EMBL/GenBank/DDBJ whole genome shotgun (WGS) entry which is preliminary data.</text>
</comment>
<dbReference type="AlphaFoldDB" id="C8N699"/>
<dbReference type="GeneID" id="84789042"/>
<dbReference type="PANTHER" id="PTHR30373">
    <property type="entry name" value="UPF0603 PROTEIN YGCG"/>
    <property type="match status" value="1"/>
</dbReference>